<evidence type="ECO:0000259" key="7">
    <source>
        <dbReference type="Pfam" id="PF26388"/>
    </source>
</evidence>
<feature type="domain" description="DUF6079" evidence="6">
    <location>
        <begin position="835"/>
        <end position="1022"/>
    </location>
</feature>
<dbReference type="InterPro" id="IPR027417">
    <property type="entry name" value="P-loop_NTPase"/>
</dbReference>
<accession>A0A368W9K7</accession>
<evidence type="ECO:0000313" key="8">
    <source>
        <dbReference type="EMBL" id="RCW52053.1"/>
    </source>
</evidence>
<evidence type="ECO:0000259" key="2">
    <source>
        <dbReference type="Pfam" id="PF19557"/>
    </source>
</evidence>
<dbReference type="Pfam" id="PF26385">
    <property type="entry name" value="DUF6079_4th"/>
    <property type="match status" value="1"/>
</dbReference>
<dbReference type="Pfam" id="PF26388">
    <property type="entry name" value="DUF6079_6th"/>
    <property type="match status" value="1"/>
</dbReference>
<evidence type="ECO:0000259" key="4">
    <source>
        <dbReference type="Pfam" id="PF26384"/>
    </source>
</evidence>
<keyword evidence="9" id="KW-1185">Reference proteome</keyword>
<dbReference type="SUPFAM" id="SSF52540">
    <property type="entry name" value="P-loop containing nucleoside triphosphate hydrolases"/>
    <property type="match status" value="1"/>
</dbReference>
<feature type="domain" description="DUF6079" evidence="2">
    <location>
        <begin position="20"/>
        <end position="249"/>
    </location>
</feature>
<proteinExistence type="predicted"/>
<gene>
    <name evidence="8" type="ORF">DFP97_101399</name>
</gene>
<dbReference type="Proteomes" id="UP000252415">
    <property type="component" value="Unassembled WGS sequence"/>
</dbReference>
<evidence type="ECO:0000259" key="5">
    <source>
        <dbReference type="Pfam" id="PF26385"/>
    </source>
</evidence>
<dbReference type="InterPro" id="IPR045725">
    <property type="entry name" value="DUF6079_N"/>
</dbReference>
<dbReference type="InterPro" id="IPR058572">
    <property type="entry name" value="DUF6079_4th"/>
</dbReference>
<evidence type="ECO:0000256" key="1">
    <source>
        <dbReference type="SAM" id="Coils"/>
    </source>
</evidence>
<dbReference type="OrthoDB" id="8780745at2"/>
<evidence type="ECO:0000313" key="9">
    <source>
        <dbReference type="Proteomes" id="UP000252415"/>
    </source>
</evidence>
<feature type="domain" description="DUF6079" evidence="4">
    <location>
        <begin position="479"/>
        <end position="677"/>
    </location>
</feature>
<dbReference type="Gene3D" id="3.40.50.300">
    <property type="entry name" value="P-loop containing nucleotide triphosphate hydrolases"/>
    <property type="match status" value="1"/>
</dbReference>
<feature type="domain" description="DUF6079" evidence="5">
    <location>
        <begin position="697"/>
        <end position="830"/>
    </location>
</feature>
<feature type="domain" description="DUF6079" evidence="3">
    <location>
        <begin position="265"/>
        <end position="473"/>
    </location>
</feature>
<protein>
    <recommendedName>
        <fullName evidence="10">ATPase</fullName>
    </recommendedName>
</protein>
<reference evidence="8 9" key="1">
    <citation type="submission" date="2018-07" db="EMBL/GenBank/DDBJ databases">
        <title>Genomic Encyclopedia of Type Strains, Phase III (KMG-III): the genomes of soil and plant-associated and newly described type strains.</title>
        <authorList>
            <person name="Whitman W."/>
        </authorList>
    </citation>
    <scope>NUCLEOTIDE SEQUENCE [LARGE SCALE GENOMIC DNA]</scope>
    <source>
        <strain evidence="8 9">CECT 7506</strain>
    </source>
</reference>
<evidence type="ECO:0000259" key="6">
    <source>
        <dbReference type="Pfam" id="PF26387"/>
    </source>
</evidence>
<feature type="coiled-coil region" evidence="1">
    <location>
        <begin position="1099"/>
        <end position="1150"/>
    </location>
</feature>
<keyword evidence="1" id="KW-0175">Coiled coil</keyword>
<dbReference type="Pfam" id="PF26387">
    <property type="entry name" value="DUF6079_5th"/>
    <property type="match status" value="1"/>
</dbReference>
<sequence>MKYKDLIQFEPIKSVVVLKDTAEDQLAQKLVDTYVISDRMAEVIDEVIIEQLQFQRPIDHKGIMVVGNYGTGKSHLMSVIAAIAEFDGTSNFIHNEYIAEKAAREIEGKFKVLRVEFDGIQVPLSEVLYQEMTNYLQELGVDYIMPNISTLISNKDEMKRMMAAFHEVYPDHGFLLVIDELLDYLRTRKEQELILDLGFLRAMGEICQTTRFRFMTGVQEMLFDNPKFQFVAAELRRVKERTVQAIIVREDIEFVVSQRLLRKDDRQKALIREHLLKFAPLFDKLGEQIEKYAALFPIHPAYLSAFENVRVVEKRVALTTISEEIEKLLDTDVPDNSPGVVSFDNYWLYIQGDRTLRTDRDVREVLEKSDVLMDRVENSFPKAKASYKPMAKRIVRALSVFRLTTDDIKVKIGVTSSELRDQLFLYIDFPDLDSDFLNATIDTVLNEIMKSVSYQFISFNRDNGQYYLDLEKVTDVDSLIEEKAEMLVGNQLDRYYFELLEKLTDDGSLSYVSGFRIWQHELSWHARRVTRPGYLFFGAPNERSTAQPERDFYIYMLQPYDLPKFKDEAKPDEVFFKLDTKDEVFHKSLRLYAGAREMSVTASSATKKLYDDKATEFLRMLMKWLVENMPSAYKMTYKGVTKKLADWSLSAPAMATVREIIDAAADDCLTTWFEEKYVDYPTFSLVSVSIAREAMLKTYIPETLTQISNPKTKTARTILDGLLLLDGEKVSGYKSGYAKWVLELLNNKGNGQVLNASELFEVLQSQGDWEVKKTKEFQLEPELFSVILAALVHTGDIVITINGETYDSMKFNQLIGLKAEGIAEFSHIKKPSDLPLAELRALFDLFHITHGLLRLDSQTNGVQTLQTKVQDLLTQVVKLQHELKDKIPTWELPLLSDEDLNEYQGKLQNLNQFLQGLQVFDTPAKLKNFKKGIEEIQSQQEFITVVNQLIQWRERASQITKKANYIVSARNHVPITDDWYARVEGMLEDLYLALKADRDCTAELKVIDQLKEQYITTYYAQHSHSRLGATEENKLNQLKRDGRIDALQRISSIPILPVQQLQTWKAKSDDLKICWKLQKSELEHSSVCPHCKYRPKDEKYAQQVTLRQLENELEELLESWTNTLLTNLNDRELKENIQLLNEEQKQMINQFMETKSFGIPVDVRLVQTIKEVLEGIQKIELPLSRLLEMAGDGNPLTIEELRLRFERLVKEQIGSESSSRLRIMLKKE</sequence>
<dbReference type="Pfam" id="PF26384">
    <property type="entry name" value="DUF6079_3rd"/>
    <property type="match status" value="1"/>
</dbReference>
<dbReference type="RefSeq" id="WP_114378272.1">
    <property type="nucleotide sequence ID" value="NZ_QPJD01000001.1"/>
</dbReference>
<feature type="domain" description="DUF6079" evidence="7">
    <location>
        <begin position="1030"/>
        <end position="1118"/>
    </location>
</feature>
<dbReference type="InterPro" id="IPR058571">
    <property type="entry name" value="DUF6079_3rd"/>
</dbReference>
<dbReference type="AlphaFoldDB" id="A0A368W9K7"/>
<dbReference type="Pfam" id="PF26383">
    <property type="entry name" value="DUF6079_2nd"/>
    <property type="match status" value="1"/>
</dbReference>
<evidence type="ECO:0008006" key="10">
    <source>
        <dbReference type="Google" id="ProtNLM"/>
    </source>
</evidence>
<dbReference type="InterPro" id="IPR058569">
    <property type="entry name" value="DUF6079_2nd"/>
</dbReference>
<comment type="caution">
    <text evidence="8">The sequence shown here is derived from an EMBL/GenBank/DDBJ whole genome shotgun (WGS) entry which is preliminary data.</text>
</comment>
<dbReference type="EMBL" id="QPJD01000001">
    <property type="protein sequence ID" value="RCW52053.1"/>
    <property type="molecule type" value="Genomic_DNA"/>
</dbReference>
<dbReference type="InterPro" id="IPR058573">
    <property type="entry name" value="DUF6079_5th"/>
</dbReference>
<organism evidence="8 9">
    <name type="scientific">Paenibacillus prosopidis</name>
    <dbReference type="NCBI Taxonomy" id="630520"/>
    <lineage>
        <taxon>Bacteria</taxon>
        <taxon>Bacillati</taxon>
        <taxon>Bacillota</taxon>
        <taxon>Bacilli</taxon>
        <taxon>Bacillales</taxon>
        <taxon>Paenibacillaceae</taxon>
        <taxon>Paenibacillus</taxon>
    </lineage>
</organism>
<name>A0A368W9K7_9BACL</name>
<dbReference type="InterPro" id="IPR058574">
    <property type="entry name" value="DUF6079_6th"/>
</dbReference>
<evidence type="ECO:0000259" key="3">
    <source>
        <dbReference type="Pfam" id="PF26383"/>
    </source>
</evidence>
<dbReference type="Pfam" id="PF19557">
    <property type="entry name" value="DUF6079_1st"/>
    <property type="match status" value="1"/>
</dbReference>